<gene>
    <name evidence="1" type="ORF">AWC14_14315</name>
</gene>
<protein>
    <submittedName>
        <fullName evidence="1">Uncharacterized protein</fullName>
    </submittedName>
</protein>
<reference evidence="1 2" key="1">
    <citation type="submission" date="2016-01" db="EMBL/GenBank/DDBJ databases">
        <title>The new phylogeny of the genus Mycobacterium.</title>
        <authorList>
            <person name="Tarcisio F."/>
            <person name="Conor M."/>
            <person name="Antonella G."/>
            <person name="Elisabetta G."/>
            <person name="Giulia F.S."/>
            <person name="Sara T."/>
            <person name="Anna F."/>
            <person name="Clotilde B."/>
            <person name="Roberto B."/>
            <person name="Veronica D.S."/>
            <person name="Fabio R."/>
            <person name="Monica P."/>
            <person name="Olivier J."/>
            <person name="Enrico T."/>
            <person name="Nicola S."/>
        </authorList>
    </citation>
    <scope>NUCLEOTIDE SEQUENCE [LARGE SCALE GENOMIC DNA]</scope>
    <source>
        <strain evidence="1 2">DSM 45166</strain>
    </source>
</reference>
<evidence type="ECO:0000313" key="2">
    <source>
        <dbReference type="Proteomes" id="UP000193487"/>
    </source>
</evidence>
<name>A0A1X1XGF1_9MYCO</name>
<evidence type="ECO:0000313" key="1">
    <source>
        <dbReference type="EMBL" id="ORV97874.1"/>
    </source>
</evidence>
<dbReference type="EMBL" id="LQPE01000164">
    <property type="protein sequence ID" value="ORV97874.1"/>
    <property type="molecule type" value="Genomic_DNA"/>
</dbReference>
<proteinExistence type="predicted"/>
<organism evidence="1 2">
    <name type="scientific">Mycobacterium kyorinense</name>
    <dbReference type="NCBI Taxonomy" id="487514"/>
    <lineage>
        <taxon>Bacteria</taxon>
        <taxon>Bacillati</taxon>
        <taxon>Actinomycetota</taxon>
        <taxon>Actinomycetes</taxon>
        <taxon>Mycobacteriales</taxon>
        <taxon>Mycobacteriaceae</taxon>
        <taxon>Mycobacterium</taxon>
    </lineage>
</organism>
<accession>A0A1X1XGF1</accession>
<dbReference type="Proteomes" id="UP000193487">
    <property type="component" value="Unassembled WGS sequence"/>
</dbReference>
<keyword evidence="2" id="KW-1185">Reference proteome</keyword>
<comment type="caution">
    <text evidence="1">The sequence shown here is derived from an EMBL/GenBank/DDBJ whole genome shotgun (WGS) entry which is preliminary data.</text>
</comment>
<dbReference type="AlphaFoldDB" id="A0A1X1XGF1"/>
<sequence length="119" mass="12933">MLIVGHVAVDQLVQEPPRTPLPGQVQILDQKRRDDHPDPVVQVSGPAQLAHARIDYRKPGLAGFPRLEQPLGVLSAVGFDGVEIAVPVPPRAVRPMVQDRRIEVTKSQLAQVSTRTAAT</sequence>